<evidence type="ECO:0000259" key="1">
    <source>
        <dbReference type="Pfam" id="PF14947"/>
    </source>
</evidence>
<feature type="domain" description="ArnR1-like winged helix-turn-helix" evidence="1">
    <location>
        <begin position="4"/>
        <end position="88"/>
    </location>
</feature>
<dbReference type="Proteomes" id="UP000037210">
    <property type="component" value="Unassembled WGS sequence"/>
</dbReference>
<dbReference type="AlphaFoldDB" id="A0A0M0BRM5"/>
<reference evidence="2 3" key="1">
    <citation type="submission" date="2015-06" db="EMBL/GenBank/DDBJ databases">
        <title>New insights into the roles of widespread benthic archaea in carbon and nitrogen cycling.</title>
        <authorList>
            <person name="Lazar C.S."/>
            <person name="Baker B.J."/>
            <person name="Seitz K.W."/>
            <person name="Hyde A.S."/>
            <person name="Dick G.J."/>
            <person name="Hinrichs K.-U."/>
            <person name="Teske A.P."/>
        </authorList>
    </citation>
    <scope>NUCLEOTIDE SEQUENCE [LARGE SCALE GENOMIC DNA]</scope>
    <source>
        <strain evidence="2">DG-45</strain>
    </source>
</reference>
<dbReference type="Pfam" id="PF14947">
    <property type="entry name" value="HTH_45"/>
    <property type="match status" value="1"/>
</dbReference>
<name>A0A0M0BRM5_9ARCH</name>
<proteinExistence type="predicted"/>
<dbReference type="SUPFAM" id="SSF46785">
    <property type="entry name" value="Winged helix' DNA-binding domain"/>
    <property type="match status" value="1"/>
</dbReference>
<organism evidence="2 3">
    <name type="scientific">miscellaneous Crenarchaeota group-15 archaeon DG-45</name>
    <dbReference type="NCBI Taxonomy" id="1685127"/>
    <lineage>
        <taxon>Archaea</taxon>
        <taxon>Candidatus Bathyarchaeota</taxon>
        <taxon>MCG-15</taxon>
    </lineage>
</organism>
<dbReference type="Gene3D" id="1.10.10.10">
    <property type="entry name" value="Winged helix-like DNA-binding domain superfamily/Winged helix DNA-binding domain"/>
    <property type="match status" value="1"/>
</dbReference>
<dbReference type="InterPro" id="IPR036390">
    <property type="entry name" value="WH_DNA-bd_sf"/>
</dbReference>
<evidence type="ECO:0000313" key="2">
    <source>
        <dbReference type="EMBL" id="KON31242.1"/>
    </source>
</evidence>
<accession>A0A0M0BRM5</accession>
<dbReference type="InterPro" id="IPR036388">
    <property type="entry name" value="WH-like_DNA-bd_sf"/>
</dbReference>
<gene>
    <name evidence="2" type="ORF">AC482_01460</name>
</gene>
<dbReference type="InterPro" id="IPR038723">
    <property type="entry name" value="ArnR1-like_HTH"/>
</dbReference>
<sequence>MKRRRSKLEIYVDVIQIIKNGTRKPTRIMYGANLSWKPLQRILRSMVSQGLIREVDASDDRDKRTNKYYEITQKGENVIKYFKQARNLLVLEEVSEMLQ</sequence>
<dbReference type="PATRIC" id="fig|1685127.3.peg.324"/>
<evidence type="ECO:0000313" key="3">
    <source>
        <dbReference type="Proteomes" id="UP000037210"/>
    </source>
</evidence>
<dbReference type="EMBL" id="LFWZ01000009">
    <property type="protein sequence ID" value="KON31242.1"/>
    <property type="molecule type" value="Genomic_DNA"/>
</dbReference>
<protein>
    <recommendedName>
        <fullName evidence="1">ArnR1-like winged helix-turn-helix domain-containing protein</fullName>
    </recommendedName>
</protein>
<comment type="caution">
    <text evidence="2">The sequence shown here is derived from an EMBL/GenBank/DDBJ whole genome shotgun (WGS) entry which is preliminary data.</text>
</comment>